<keyword evidence="6" id="KW-0460">Magnesium</keyword>
<comment type="catalytic activity">
    <reaction evidence="1">
        <text>a myo-inositol phosphate + H2O = myo-inositol + phosphate</text>
        <dbReference type="Rhea" id="RHEA:24056"/>
        <dbReference type="ChEBI" id="CHEBI:15377"/>
        <dbReference type="ChEBI" id="CHEBI:17268"/>
        <dbReference type="ChEBI" id="CHEBI:43474"/>
        <dbReference type="ChEBI" id="CHEBI:84139"/>
        <dbReference type="EC" id="3.1.3.25"/>
    </reaction>
</comment>
<comment type="cofactor">
    <cofactor evidence="2">
        <name>Mg(2+)</name>
        <dbReference type="ChEBI" id="CHEBI:18420"/>
    </cofactor>
</comment>
<sequence length="265" mass="28680">MNYPETLKITENIAREAGNILMTHYGKTHNIKYKSPGDVVTEADVASEEYITKRLKSEFPSYTVLGEEFGLSETELESDFCWAIDPLDGTANYAMHFPIFAVSIGLLRKGNPVVGVVYDPNNNRMFCAAKGHGATMNGKPISVNLNTKISPDGLFGFSSRMLHANHHFISYFLKGRSLGSAALQLCAVASGFFDGTTDLGTKLWDIAGGSVILAEAGGKISSPQGTPIFPLPKDSSAYNSDAVAFLATNGVLHDECVATFQERRK</sequence>
<name>A0A382A441_9ZZZZ</name>
<dbReference type="GO" id="GO:0046872">
    <property type="term" value="F:metal ion binding"/>
    <property type="evidence" value="ECO:0007669"/>
    <property type="project" value="UniProtKB-KW"/>
</dbReference>
<gene>
    <name evidence="7" type="ORF">METZ01_LOCUS149154</name>
</gene>
<dbReference type="AlphaFoldDB" id="A0A382A441"/>
<accession>A0A382A441</accession>
<evidence type="ECO:0000256" key="5">
    <source>
        <dbReference type="ARBA" id="ARBA00022801"/>
    </source>
</evidence>
<dbReference type="InterPro" id="IPR033942">
    <property type="entry name" value="IMPase"/>
</dbReference>
<dbReference type="InterPro" id="IPR020550">
    <property type="entry name" value="Inositol_monophosphatase_CS"/>
</dbReference>
<protein>
    <recommendedName>
        <fullName evidence="3">inositol-phosphate phosphatase</fullName>
        <ecNumber evidence="3">3.1.3.25</ecNumber>
    </recommendedName>
</protein>
<reference evidence="7" key="1">
    <citation type="submission" date="2018-05" db="EMBL/GenBank/DDBJ databases">
        <authorList>
            <person name="Lanie J.A."/>
            <person name="Ng W.-L."/>
            <person name="Kazmierczak K.M."/>
            <person name="Andrzejewski T.M."/>
            <person name="Davidsen T.M."/>
            <person name="Wayne K.J."/>
            <person name="Tettelin H."/>
            <person name="Glass J.I."/>
            <person name="Rusch D."/>
            <person name="Podicherti R."/>
            <person name="Tsui H.-C.T."/>
            <person name="Winkler M.E."/>
        </authorList>
    </citation>
    <scope>NUCLEOTIDE SEQUENCE</scope>
</reference>
<dbReference type="GO" id="GO:0046854">
    <property type="term" value="P:phosphatidylinositol phosphate biosynthetic process"/>
    <property type="evidence" value="ECO:0007669"/>
    <property type="project" value="InterPro"/>
</dbReference>
<keyword evidence="5" id="KW-0378">Hydrolase</keyword>
<dbReference type="PANTHER" id="PTHR20854:SF4">
    <property type="entry name" value="INOSITOL-1-MONOPHOSPHATASE-RELATED"/>
    <property type="match status" value="1"/>
</dbReference>
<dbReference type="PANTHER" id="PTHR20854">
    <property type="entry name" value="INOSITOL MONOPHOSPHATASE"/>
    <property type="match status" value="1"/>
</dbReference>
<dbReference type="FunFam" id="3.30.540.10:FF:000003">
    <property type="entry name" value="Inositol-1-monophosphatase"/>
    <property type="match status" value="1"/>
</dbReference>
<evidence type="ECO:0000256" key="1">
    <source>
        <dbReference type="ARBA" id="ARBA00001033"/>
    </source>
</evidence>
<evidence type="ECO:0000256" key="2">
    <source>
        <dbReference type="ARBA" id="ARBA00001946"/>
    </source>
</evidence>
<dbReference type="SUPFAM" id="SSF56655">
    <property type="entry name" value="Carbohydrate phosphatase"/>
    <property type="match status" value="1"/>
</dbReference>
<dbReference type="Pfam" id="PF00459">
    <property type="entry name" value="Inositol_P"/>
    <property type="match status" value="1"/>
</dbReference>
<evidence type="ECO:0000256" key="3">
    <source>
        <dbReference type="ARBA" id="ARBA00013106"/>
    </source>
</evidence>
<proteinExistence type="predicted"/>
<dbReference type="Gene3D" id="3.30.540.10">
    <property type="entry name" value="Fructose-1,6-Bisphosphatase, subunit A, domain 1"/>
    <property type="match status" value="1"/>
</dbReference>
<evidence type="ECO:0000313" key="7">
    <source>
        <dbReference type="EMBL" id="SVA96300.1"/>
    </source>
</evidence>
<dbReference type="PRINTS" id="PR00377">
    <property type="entry name" value="IMPHPHTASES"/>
</dbReference>
<dbReference type="Gene3D" id="3.40.190.80">
    <property type="match status" value="1"/>
</dbReference>
<dbReference type="GO" id="GO:0008934">
    <property type="term" value="F:inositol monophosphate 1-phosphatase activity"/>
    <property type="evidence" value="ECO:0007669"/>
    <property type="project" value="InterPro"/>
</dbReference>
<dbReference type="GO" id="GO:0006020">
    <property type="term" value="P:inositol metabolic process"/>
    <property type="evidence" value="ECO:0007669"/>
    <property type="project" value="TreeGrafter"/>
</dbReference>
<organism evidence="7">
    <name type="scientific">marine metagenome</name>
    <dbReference type="NCBI Taxonomy" id="408172"/>
    <lineage>
        <taxon>unclassified sequences</taxon>
        <taxon>metagenomes</taxon>
        <taxon>ecological metagenomes</taxon>
    </lineage>
</organism>
<evidence type="ECO:0000256" key="4">
    <source>
        <dbReference type="ARBA" id="ARBA00022723"/>
    </source>
</evidence>
<keyword evidence="4" id="KW-0479">Metal-binding</keyword>
<dbReference type="CDD" id="cd01639">
    <property type="entry name" value="IMPase"/>
    <property type="match status" value="1"/>
</dbReference>
<dbReference type="PROSITE" id="PS00630">
    <property type="entry name" value="IMP_2"/>
    <property type="match status" value="1"/>
</dbReference>
<dbReference type="InterPro" id="IPR000760">
    <property type="entry name" value="Inositol_monophosphatase-like"/>
</dbReference>
<evidence type="ECO:0000256" key="6">
    <source>
        <dbReference type="ARBA" id="ARBA00022842"/>
    </source>
</evidence>
<dbReference type="EMBL" id="UINC01023837">
    <property type="protein sequence ID" value="SVA96300.1"/>
    <property type="molecule type" value="Genomic_DNA"/>
</dbReference>
<dbReference type="EC" id="3.1.3.25" evidence="3"/>
<dbReference type="GO" id="GO:0007165">
    <property type="term" value="P:signal transduction"/>
    <property type="evidence" value="ECO:0007669"/>
    <property type="project" value="TreeGrafter"/>
</dbReference>